<protein>
    <submittedName>
        <fullName evidence="2">Uncharacterized protein</fullName>
    </submittedName>
</protein>
<evidence type="ECO:0000313" key="2">
    <source>
        <dbReference type="EMBL" id="QJA44691.1"/>
    </source>
</evidence>
<dbReference type="EMBL" id="MT143979">
    <property type="protein sequence ID" value="QJA44691.1"/>
    <property type="molecule type" value="Genomic_DNA"/>
</dbReference>
<proteinExistence type="predicted"/>
<name>A0A6H1ZB81_9ZZZZ</name>
<dbReference type="Gene3D" id="2.60.120.200">
    <property type="match status" value="1"/>
</dbReference>
<evidence type="ECO:0000256" key="1">
    <source>
        <dbReference type="SAM" id="MobiDB-lite"/>
    </source>
</evidence>
<reference evidence="2" key="1">
    <citation type="submission" date="2020-03" db="EMBL/GenBank/DDBJ databases">
        <title>The deep terrestrial virosphere.</title>
        <authorList>
            <person name="Holmfeldt K."/>
            <person name="Nilsson E."/>
            <person name="Simone D."/>
            <person name="Lopez-Fernandez M."/>
            <person name="Wu X."/>
            <person name="de Brujin I."/>
            <person name="Lundin D."/>
            <person name="Andersson A."/>
            <person name="Bertilsson S."/>
            <person name="Dopson M."/>
        </authorList>
    </citation>
    <scope>NUCLEOTIDE SEQUENCE</scope>
    <source>
        <strain evidence="4">MM171A00166</strain>
        <strain evidence="5">MM415A00140</strain>
        <strain evidence="3">MM415B00227</strain>
        <strain evidence="2">TM448A00134</strain>
    </source>
</reference>
<dbReference type="AlphaFoldDB" id="A0A6H1ZB81"/>
<organism evidence="2">
    <name type="scientific">viral metagenome</name>
    <dbReference type="NCBI Taxonomy" id="1070528"/>
    <lineage>
        <taxon>unclassified sequences</taxon>
        <taxon>metagenomes</taxon>
        <taxon>organismal metagenomes</taxon>
    </lineage>
</organism>
<evidence type="ECO:0000313" key="3">
    <source>
        <dbReference type="EMBL" id="QJA67355.1"/>
    </source>
</evidence>
<evidence type="ECO:0000313" key="4">
    <source>
        <dbReference type="EMBL" id="QJB00793.1"/>
    </source>
</evidence>
<dbReference type="EMBL" id="MT145197">
    <property type="protein sequence ID" value="QJI05309.1"/>
    <property type="molecule type" value="Genomic_DNA"/>
</dbReference>
<dbReference type="EMBL" id="MT143701">
    <property type="protein sequence ID" value="QJB00793.1"/>
    <property type="molecule type" value="Genomic_DNA"/>
</dbReference>
<sequence>MRPISLVDSGGIPITEAENGEPMTPVSEAPIDATLYGEPMTLVASGGVPMVLVNDDLSPYLGVSFLPVDVSDQDSLIDVGGLDYDFKTADTDWVIQRRTPDENLLRFEVQEGFRAPFDEINDRPQIRSEIGGRENLSGEIWIALDVQLPDVSGLLASGTTMICQMKAREAVDKPDPGAPIFRIDALGQGLTISTSGTATDPAPVPFLETVTRLISYPMQAGVWDRLLVRLVPDPSNAELDVWRNGEQILSLTGIPMGYVGYDYRSRFGLYADQEIGSLVSYHANILTGSDLSGLISNPPTLPSLYTLGSRNEADNLYAGWEPLTGLEGALLKWWSADDSASLDLDTGAVTAWRDQVTGASLEQATADARPLLSADAFTGSPCLVFDGTDDFLNAESIFDLPSGSDACEIWAVVDQESLSTDAANRTLFAYGGTGFNFRRVQKSILSTENRVRGQVGDGAAVLAVYSGDVFFGREIVGVRVSPSTSFCRLGYGAESSVAAVPATGTTRTRVGCSTSTTPADFWSGKIRHILVTEPLSVDQRPPFLAWLAKQV</sequence>
<gene>
    <name evidence="4" type="ORF">MM171A00166_0036</name>
    <name evidence="5" type="ORF">MM415A00140_0059</name>
    <name evidence="3" type="ORF">MM415B00227_0017</name>
    <name evidence="2" type="ORF">TM448A00134_0025</name>
</gene>
<feature type="region of interest" description="Disordered" evidence="1">
    <location>
        <begin position="1"/>
        <end position="25"/>
    </location>
</feature>
<accession>A0A6H1ZB81</accession>
<evidence type="ECO:0000313" key="5">
    <source>
        <dbReference type="EMBL" id="QJI05309.1"/>
    </source>
</evidence>
<dbReference type="EMBL" id="MT141570">
    <property type="protein sequence ID" value="QJA67355.1"/>
    <property type="molecule type" value="Genomic_DNA"/>
</dbReference>